<evidence type="ECO:0000313" key="2">
    <source>
        <dbReference type="Proteomes" id="UP001500298"/>
    </source>
</evidence>
<name>A0ABP9D5P6_9BACT</name>
<comment type="caution">
    <text evidence="1">The sequence shown here is derived from an EMBL/GenBank/DDBJ whole genome shotgun (WGS) entry which is preliminary data.</text>
</comment>
<evidence type="ECO:0008006" key="3">
    <source>
        <dbReference type="Google" id="ProtNLM"/>
    </source>
</evidence>
<gene>
    <name evidence="1" type="ORF">GCM10023331_14370</name>
</gene>
<reference evidence="2" key="1">
    <citation type="journal article" date="2019" name="Int. J. Syst. Evol. Microbiol.">
        <title>The Global Catalogue of Microorganisms (GCM) 10K type strain sequencing project: providing services to taxonomists for standard genome sequencing and annotation.</title>
        <authorList>
            <consortium name="The Broad Institute Genomics Platform"/>
            <consortium name="The Broad Institute Genome Sequencing Center for Infectious Disease"/>
            <person name="Wu L."/>
            <person name="Ma J."/>
        </authorList>
    </citation>
    <scope>NUCLEOTIDE SEQUENCE [LARGE SCALE GENOMIC DNA]</scope>
    <source>
        <strain evidence="2">JCM 18326</strain>
    </source>
</reference>
<accession>A0ABP9D5P6</accession>
<dbReference type="InterPro" id="IPR036641">
    <property type="entry name" value="HPT_dom_sf"/>
</dbReference>
<sequence>MLTKYYMDFSFTDTLYEGDQDGYKSFLKVSQEEFATDFETMKDALRNNNAQGFSDIKHKFTTRLSTFRLESLEAFLQSISNAFKSESVTLDTELTLEELEIHIKGIMKMLEEKNNAL</sequence>
<dbReference type="Proteomes" id="UP001500298">
    <property type="component" value="Unassembled WGS sequence"/>
</dbReference>
<evidence type="ECO:0000313" key="1">
    <source>
        <dbReference type="EMBL" id="GAA4830246.1"/>
    </source>
</evidence>
<protein>
    <recommendedName>
        <fullName evidence="3">HPt domain-containing protein</fullName>
    </recommendedName>
</protein>
<dbReference type="EMBL" id="BAABJX010000022">
    <property type="protein sequence ID" value="GAA4830246.1"/>
    <property type="molecule type" value="Genomic_DNA"/>
</dbReference>
<dbReference type="RefSeq" id="WP_345370481.1">
    <property type="nucleotide sequence ID" value="NZ_BAABJX010000022.1"/>
</dbReference>
<organism evidence="1 2">
    <name type="scientific">Algivirga pacifica</name>
    <dbReference type="NCBI Taxonomy" id="1162670"/>
    <lineage>
        <taxon>Bacteria</taxon>
        <taxon>Pseudomonadati</taxon>
        <taxon>Bacteroidota</taxon>
        <taxon>Cytophagia</taxon>
        <taxon>Cytophagales</taxon>
        <taxon>Flammeovirgaceae</taxon>
        <taxon>Algivirga</taxon>
    </lineage>
</organism>
<proteinExistence type="predicted"/>
<keyword evidence="2" id="KW-1185">Reference proteome</keyword>
<dbReference type="SUPFAM" id="SSF47226">
    <property type="entry name" value="Histidine-containing phosphotransfer domain, HPT domain"/>
    <property type="match status" value="1"/>
</dbReference>
<dbReference type="Gene3D" id="1.20.120.160">
    <property type="entry name" value="HPT domain"/>
    <property type="match status" value="1"/>
</dbReference>